<dbReference type="EMBL" id="VOSB01000001">
    <property type="protein sequence ID" value="TXE20319.1"/>
    <property type="molecule type" value="Genomic_DNA"/>
</dbReference>
<sequence length="357" mass="40745">MKKFISILFVFFSYSSSFSQTTIDLKIVPFEIANQNFYIDNVIDNRQELHLGVIENKSNKKVTLRFENGTATTIKNFMDAALPKSGDRVPITLRVNHLKIEEAQTSIDKRTARVYIELHFYAENGEELYKVVHYEDQVFPVSNLSEIYETHEQRIRAALEYCLWSFINAQKVNTTHNLIKDDVLDNANSTKKASTFEAYVPLGKWVNMLTFQRVTDKYNEGWNVEYTGFSDNDKDLIIPFVIGFGQSKSKSDIVRERGYSSVDSYVLGFGFNGFIKITPGVYVDLGLNVPLGLEVLRDLEDNKSTNFLIGLSANQGVKIIPWKDFGIVIGAGIFQRWQTSKVINRNFGFALELGINF</sequence>
<evidence type="ECO:0000313" key="3">
    <source>
        <dbReference type="Proteomes" id="UP000321938"/>
    </source>
</evidence>
<feature type="chain" id="PRO_5022984669" evidence="1">
    <location>
        <begin position="20"/>
        <end position="357"/>
    </location>
</feature>
<evidence type="ECO:0000313" key="2">
    <source>
        <dbReference type="EMBL" id="TXE20319.1"/>
    </source>
</evidence>
<keyword evidence="3" id="KW-1185">Reference proteome</keyword>
<feature type="signal peptide" evidence="1">
    <location>
        <begin position="1"/>
        <end position="19"/>
    </location>
</feature>
<comment type="caution">
    <text evidence="2">The sequence shown here is derived from an EMBL/GenBank/DDBJ whole genome shotgun (WGS) entry which is preliminary data.</text>
</comment>
<gene>
    <name evidence="2" type="ORF">ES692_00580</name>
</gene>
<accession>A0A5C7BKY0</accession>
<name>A0A5C7BKY0_9FLAO</name>
<dbReference type="STRING" id="1123037.GCA_000425305_00655"/>
<dbReference type="RefSeq" id="WP_028870902.1">
    <property type="nucleotide sequence ID" value="NZ_VOSB01000001.1"/>
</dbReference>
<dbReference type="OrthoDB" id="1189985at2"/>
<keyword evidence="1" id="KW-0732">Signal</keyword>
<dbReference type="AlphaFoldDB" id="A0A5C7BKY0"/>
<proteinExistence type="predicted"/>
<evidence type="ECO:0000256" key="1">
    <source>
        <dbReference type="SAM" id="SignalP"/>
    </source>
</evidence>
<organism evidence="2 3">
    <name type="scientific">Psychroserpens burtonensis</name>
    <dbReference type="NCBI Taxonomy" id="49278"/>
    <lineage>
        <taxon>Bacteria</taxon>
        <taxon>Pseudomonadati</taxon>
        <taxon>Bacteroidota</taxon>
        <taxon>Flavobacteriia</taxon>
        <taxon>Flavobacteriales</taxon>
        <taxon>Flavobacteriaceae</taxon>
        <taxon>Psychroserpens</taxon>
    </lineage>
</organism>
<protein>
    <submittedName>
        <fullName evidence="2">Uncharacterized protein</fullName>
    </submittedName>
</protein>
<dbReference type="Proteomes" id="UP000321938">
    <property type="component" value="Unassembled WGS sequence"/>
</dbReference>
<reference evidence="2 3" key="1">
    <citation type="submission" date="2019-08" db="EMBL/GenBank/DDBJ databases">
        <title>Genome of Psychroserpens burtonensis ACAM 167.</title>
        <authorList>
            <person name="Bowman J.P."/>
        </authorList>
    </citation>
    <scope>NUCLEOTIDE SEQUENCE [LARGE SCALE GENOMIC DNA]</scope>
    <source>
        <strain evidence="2 3">ACAM 167</strain>
    </source>
</reference>